<dbReference type="InterPro" id="IPR058256">
    <property type="entry name" value="WLGC"/>
</dbReference>
<keyword evidence="2" id="KW-0472">Membrane</keyword>
<evidence type="ECO:0000256" key="1">
    <source>
        <dbReference type="SAM" id="MobiDB-lite"/>
    </source>
</evidence>
<dbReference type="STRING" id="29920.A0A329SIT2"/>
<feature type="region of interest" description="Disordered" evidence="1">
    <location>
        <begin position="1"/>
        <end position="47"/>
    </location>
</feature>
<dbReference type="SUPFAM" id="SSF52058">
    <property type="entry name" value="L domain-like"/>
    <property type="match status" value="1"/>
</dbReference>
<dbReference type="InterPro" id="IPR050715">
    <property type="entry name" value="LRR-SigEffector_domain"/>
</dbReference>
<keyword evidence="2" id="KW-0812">Transmembrane</keyword>
<dbReference type="InterPro" id="IPR032675">
    <property type="entry name" value="LRR_dom_sf"/>
</dbReference>
<feature type="transmembrane region" description="Helical" evidence="2">
    <location>
        <begin position="395"/>
        <end position="415"/>
    </location>
</feature>
<keyword evidence="5" id="KW-1185">Reference proteome</keyword>
<dbReference type="AlphaFoldDB" id="A0A329SIT2"/>
<feature type="domain" description="WLGC" evidence="3">
    <location>
        <begin position="734"/>
        <end position="804"/>
    </location>
</feature>
<organism evidence="4 5">
    <name type="scientific">Phytophthora cactorum</name>
    <dbReference type="NCBI Taxonomy" id="29920"/>
    <lineage>
        <taxon>Eukaryota</taxon>
        <taxon>Sar</taxon>
        <taxon>Stramenopiles</taxon>
        <taxon>Oomycota</taxon>
        <taxon>Peronosporomycetes</taxon>
        <taxon>Peronosporales</taxon>
        <taxon>Peronosporaceae</taxon>
        <taxon>Phytophthora</taxon>
    </lineage>
</organism>
<keyword evidence="2" id="KW-1133">Transmembrane helix</keyword>
<feature type="transmembrane region" description="Helical" evidence="2">
    <location>
        <begin position="238"/>
        <end position="261"/>
    </location>
</feature>
<dbReference type="VEuPathDB" id="FungiDB:PC110_g7003"/>
<feature type="transmembrane region" description="Helical" evidence="2">
    <location>
        <begin position="115"/>
        <end position="137"/>
    </location>
</feature>
<evidence type="ECO:0000313" key="4">
    <source>
        <dbReference type="EMBL" id="RAW36714.1"/>
    </source>
</evidence>
<evidence type="ECO:0000313" key="5">
    <source>
        <dbReference type="Proteomes" id="UP000251314"/>
    </source>
</evidence>
<protein>
    <recommendedName>
        <fullName evidence="3">WLGC domain-containing protein</fullName>
    </recommendedName>
</protein>
<dbReference type="Proteomes" id="UP000251314">
    <property type="component" value="Unassembled WGS sequence"/>
</dbReference>
<feature type="transmembrane region" description="Helical" evidence="2">
    <location>
        <begin position="59"/>
        <end position="80"/>
    </location>
</feature>
<dbReference type="Gene3D" id="3.80.10.10">
    <property type="entry name" value="Ribonuclease Inhibitor"/>
    <property type="match status" value="1"/>
</dbReference>
<reference evidence="4 5" key="1">
    <citation type="submission" date="2018-01" db="EMBL/GenBank/DDBJ databases">
        <title>Draft genome of the strawberry crown rot pathogen Phytophthora cactorum.</title>
        <authorList>
            <person name="Armitage A.D."/>
            <person name="Lysoe E."/>
            <person name="Nellist C.F."/>
            <person name="Harrison R.J."/>
            <person name="Brurberg M.B."/>
        </authorList>
    </citation>
    <scope>NUCLEOTIDE SEQUENCE [LARGE SCALE GENOMIC DNA]</scope>
    <source>
        <strain evidence="4 5">10300</strain>
    </source>
</reference>
<name>A0A329SIT2_9STRA</name>
<dbReference type="OrthoDB" id="94053at2759"/>
<evidence type="ECO:0000256" key="2">
    <source>
        <dbReference type="SAM" id="Phobius"/>
    </source>
</evidence>
<comment type="caution">
    <text evidence="4">The sequence shown here is derived from an EMBL/GenBank/DDBJ whole genome shotgun (WGS) entry which is preliminary data.</text>
</comment>
<dbReference type="Pfam" id="PF26605">
    <property type="entry name" value="WLGC"/>
    <property type="match status" value="1"/>
</dbReference>
<accession>A0A329SIT2</accession>
<dbReference type="PANTHER" id="PTHR45752:SF187">
    <property type="entry name" value="LEUCINE-RICH REPEAT AND IQ DOMAIN-CONTAINING PROTEIN 4"/>
    <property type="match status" value="1"/>
</dbReference>
<dbReference type="PANTHER" id="PTHR45752">
    <property type="entry name" value="LEUCINE-RICH REPEAT-CONTAINING"/>
    <property type="match status" value="1"/>
</dbReference>
<gene>
    <name evidence="4" type="ORF">PC110_g7003</name>
</gene>
<feature type="transmembrane region" description="Helical" evidence="2">
    <location>
        <begin position="281"/>
        <end position="299"/>
    </location>
</feature>
<proteinExistence type="predicted"/>
<feature type="region of interest" description="Disordered" evidence="1">
    <location>
        <begin position="694"/>
        <end position="723"/>
    </location>
</feature>
<evidence type="ECO:0000259" key="3">
    <source>
        <dbReference type="Pfam" id="PF26605"/>
    </source>
</evidence>
<sequence length="806" mass="90055">MPPTAQKNWIRHQLERRVRPTGPNTTSSTLHNDDASESSQRRKWRRPSKERASWHQSRIFFIVLLVVLIMCLSWTCWLLLLTVAPNETINYVMQTQDLDNGSFWMLVEPTPSLRALSLAGLIVVAVGYLWLGGMLIVKLTQRISTTAQCSPSLSVGLQTSSSPDLRQLQRGFKRSVNSILPTQPALGKLPSIRRLHSDFYSELWRKGSHARKIAHVWMKIVDLTLQLFMLYQTLEAGFPLALVVTCTLIVVWNAFAVVMLMYSPSPPSQIGEAFVDSMSDFLVAVGFPVLVLTYCLTTFEFDRASQRLLAELYPLWSFQNAARLHANPEQTARIFKSLEGLRFQSVGVCIARIGNNFALLTGLRRLIKLLRTQGPKSGYADIKVKSNVYPRKHPLGLVFVAFALATIIFVSGSIYRSRNACRDFPMCTIHAYRWWLSSTKDSASNNCPCRVLIDMDVSPANFSAWIDPPDATTEVSKLAASGDLEILQLVNRRLSDLPEPIRRCSHLKHIALIFTHTTTLPVWTSEFTDLEFLHIQGKARTTSLASLPQGLFRKMKKLTFLHLGAHMMLPKLPDVASLTNLRSITMAKLEVLETLPADFAQLTRLEIMLVLAMPRFKTFPDLARARQTLKMLVIDNCPLCCNGFLQNECDLSSSICGQKSRPNEALACVSPGLTATTGTLELFKTFNSTVCVNQPGPPSSTDQIKPDSVPPDHGNPTPPPMPSDTEIDAAFERSIQQCNGILYRECKPEPPPGAPNSSSGICFSDRFMPISCSGDHSTIELRRQQIMKHIGPICNPKYEAWLGCIN</sequence>
<dbReference type="EMBL" id="MJFZ01000131">
    <property type="protein sequence ID" value="RAW36714.1"/>
    <property type="molecule type" value="Genomic_DNA"/>
</dbReference>